<evidence type="ECO:0000313" key="7">
    <source>
        <dbReference type="EMBL" id="RDI74915.1"/>
    </source>
</evidence>
<feature type="transmembrane region" description="Helical" evidence="6">
    <location>
        <begin position="69"/>
        <end position="102"/>
    </location>
</feature>
<keyword evidence="8" id="KW-1185">Reference proteome</keyword>
<feature type="transmembrane region" description="Helical" evidence="6">
    <location>
        <begin position="472"/>
        <end position="493"/>
    </location>
</feature>
<feature type="transmembrane region" description="Helical" evidence="6">
    <location>
        <begin position="395"/>
        <end position="416"/>
    </location>
</feature>
<evidence type="ECO:0000256" key="1">
    <source>
        <dbReference type="ARBA" id="ARBA00004141"/>
    </source>
</evidence>
<evidence type="ECO:0000313" key="8">
    <source>
        <dbReference type="Proteomes" id="UP000254134"/>
    </source>
</evidence>
<comment type="caution">
    <text evidence="7">The sequence shown here is derived from an EMBL/GenBank/DDBJ whole genome shotgun (WGS) entry which is preliminary data.</text>
</comment>
<feature type="transmembrane region" description="Helical" evidence="6">
    <location>
        <begin position="183"/>
        <end position="201"/>
    </location>
</feature>
<feature type="transmembrane region" description="Helical" evidence="6">
    <location>
        <begin position="151"/>
        <end position="171"/>
    </location>
</feature>
<feature type="transmembrane region" description="Helical" evidence="6">
    <location>
        <begin position="321"/>
        <end position="348"/>
    </location>
</feature>
<accession>A0A7M2YXN9</accession>
<dbReference type="GO" id="GO:0022857">
    <property type="term" value="F:transmembrane transporter activity"/>
    <property type="evidence" value="ECO:0007669"/>
    <property type="project" value="InterPro"/>
</dbReference>
<dbReference type="EMBL" id="QQZY01000002">
    <property type="protein sequence ID" value="RDI74915.1"/>
    <property type="molecule type" value="Genomic_DNA"/>
</dbReference>
<dbReference type="RefSeq" id="WP_114795182.1">
    <property type="nucleotide sequence ID" value="NZ_QQZY01000002.1"/>
</dbReference>
<proteinExistence type="predicted"/>
<dbReference type="AlphaFoldDB" id="A0A7M2YXN9"/>
<dbReference type="OrthoDB" id="8274074at2"/>
<dbReference type="Proteomes" id="UP000254134">
    <property type="component" value="Unassembled WGS sequence"/>
</dbReference>
<feature type="transmembrane region" description="Helical" evidence="6">
    <location>
        <begin position="38"/>
        <end position="57"/>
    </location>
</feature>
<evidence type="ECO:0000256" key="6">
    <source>
        <dbReference type="SAM" id="Phobius"/>
    </source>
</evidence>
<dbReference type="Pfam" id="PF13520">
    <property type="entry name" value="AA_permease_2"/>
    <property type="match status" value="1"/>
</dbReference>
<feature type="transmembrane region" description="Helical" evidence="6">
    <location>
        <begin position="368"/>
        <end position="389"/>
    </location>
</feature>
<reference evidence="7 8" key="1">
    <citation type="submission" date="2018-07" db="EMBL/GenBank/DDBJ databases">
        <title>High-quality-draft genome sequence of Gaiella occulta.</title>
        <authorList>
            <person name="Severino R."/>
            <person name="Froufe H.J.C."/>
            <person name="Rainey F.A."/>
            <person name="Barroso C."/>
            <person name="Albuquerque L."/>
            <person name="Lobo-Da-Cunha A."/>
            <person name="Da Costa M.S."/>
            <person name="Egas C."/>
        </authorList>
    </citation>
    <scope>NUCLEOTIDE SEQUENCE [LARGE SCALE GENOMIC DNA]</scope>
    <source>
        <strain evidence="7 8">F2-233</strain>
    </source>
</reference>
<comment type="subcellular location">
    <subcellularLocation>
        <location evidence="1">Membrane</location>
        <topology evidence="1">Multi-pass membrane protein</topology>
    </subcellularLocation>
</comment>
<sequence>MSDTPAGGGYHTSEDEKLLHKLGYAQELFRAMGGFQNFAISFTIISILAGSLTSYYIAFNWGGPVAVTWGWLLVGTMSTIVALAMAEIASAFPTAGGLYYWASRLGSPAWGWFTGWFNLVGQIAVTAAIGYGLAIFATALFNLWFDYPNSSNWIFVMYSIVMLISLVLNLFNVRITSLLNTVSAYWHMVGVVVIVLVLIVVPDNHQSFGYVFGETINNSGFSGNGFSSIVFWYVFGIGLLMSQYTMTGYDASAHMAEETHQASRSAAVGMWMSVFVSMVFGWILLLAVTFAIPDTQGVLDAGGNAVVYIWTQSTSQSWAEFLLLIAVVAQMFCLTASTTSASRMLFAFSRDRAVPGHQLWRQVARNRVPQISVLGISVAAWLLMVPTLWNAVVGYLVGTSIAVIGLYIAFILPVILRLRLGERFETGAWTLGGSYKVIDWIAIVWVTLICILFIAPIAPAGIPWNDAFDWNVLNYAPITVGGAFLLFGGWWVLSAKRWFKGPVRMGTDEELEQLEEVGSAQFDVPPDTQYEGA</sequence>
<dbReference type="PIRSF" id="PIRSF006060">
    <property type="entry name" value="AA_transporter"/>
    <property type="match status" value="1"/>
</dbReference>
<feature type="transmembrane region" description="Helical" evidence="6">
    <location>
        <begin position="437"/>
        <end position="460"/>
    </location>
</feature>
<dbReference type="Gene3D" id="1.20.1740.10">
    <property type="entry name" value="Amino acid/polyamine transporter I"/>
    <property type="match status" value="1"/>
</dbReference>
<gene>
    <name evidence="7" type="ORF">Gocc_0713</name>
</gene>
<evidence type="ECO:0000256" key="3">
    <source>
        <dbReference type="ARBA" id="ARBA00022692"/>
    </source>
</evidence>
<dbReference type="InterPro" id="IPR002293">
    <property type="entry name" value="AA/rel_permease1"/>
</dbReference>
<keyword evidence="3 6" id="KW-0812">Transmembrane</keyword>
<name>A0A7M2YXN9_9ACTN</name>
<evidence type="ECO:0000256" key="4">
    <source>
        <dbReference type="ARBA" id="ARBA00022989"/>
    </source>
</evidence>
<feature type="transmembrane region" description="Helical" evidence="6">
    <location>
        <begin position="221"/>
        <end position="245"/>
    </location>
</feature>
<feature type="transmembrane region" description="Helical" evidence="6">
    <location>
        <begin position="123"/>
        <end position="145"/>
    </location>
</feature>
<feature type="transmembrane region" description="Helical" evidence="6">
    <location>
        <begin position="266"/>
        <end position="292"/>
    </location>
</feature>
<organism evidence="7 8">
    <name type="scientific">Gaiella occulta</name>
    <dbReference type="NCBI Taxonomy" id="1002870"/>
    <lineage>
        <taxon>Bacteria</taxon>
        <taxon>Bacillati</taxon>
        <taxon>Actinomycetota</taxon>
        <taxon>Thermoleophilia</taxon>
        <taxon>Gaiellales</taxon>
        <taxon>Gaiellaceae</taxon>
        <taxon>Gaiella</taxon>
    </lineage>
</organism>
<protein>
    <submittedName>
        <fullName evidence="7">Amino acid permease</fullName>
    </submittedName>
</protein>
<evidence type="ECO:0000256" key="2">
    <source>
        <dbReference type="ARBA" id="ARBA00022448"/>
    </source>
</evidence>
<evidence type="ECO:0000256" key="5">
    <source>
        <dbReference type="ARBA" id="ARBA00023136"/>
    </source>
</evidence>
<dbReference type="GO" id="GO:0016020">
    <property type="term" value="C:membrane"/>
    <property type="evidence" value="ECO:0007669"/>
    <property type="project" value="UniProtKB-SubCell"/>
</dbReference>
<keyword evidence="5 6" id="KW-0472">Membrane</keyword>
<keyword evidence="4 6" id="KW-1133">Transmembrane helix</keyword>
<keyword evidence="2" id="KW-0813">Transport</keyword>
<dbReference type="PANTHER" id="PTHR45649:SF26">
    <property type="entry name" value="OS04G0435100 PROTEIN"/>
    <property type="match status" value="1"/>
</dbReference>
<dbReference type="PANTHER" id="PTHR45649">
    <property type="entry name" value="AMINO-ACID PERMEASE BAT1"/>
    <property type="match status" value="1"/>
</dbReference>
<reference evidence="8" key="2">
    <citation type="journal article" date="2019" name="MicrobiologyOpen">
        <title>High-quality draft genome sequence of Gaiella occulta isolated from a 150 meter deep mineral water borehole and comparison with the genome sequences of other deep-branching lineages of the phylum Actinobacteria.</title>
        <authorList>
            <person name="Severino R."/>
            <person name="Froufe H.J.C."/>
            <person name="Barroso C."/>
            <person name="Albuquerque L."/>
            <person name="Lobo-da-Cunha A."/>
            <person name="da Costa M.S."/>
            <person name="Egas C."/>
        </authorList>
    </citation>
    <scope>NUCLEOTIDE SEQUENCE [LARGE SCALE GENOMIC DNA]</scope>
    <source>
        <strain evidence="8">F2-233</strain>
    </source>
</reference>